<dbReference type="AlphaFoldDB" id="A0A1M4E5E5"/>
<dbReference type="EMBL" id="LT559118">
    <property type="protein sequence ID" value="SBO93992.1"/>
    <property type="molecule type" value="Genomic_DNA"/>
</dbReference>
<dbReference type="GO" id="GO:0016491">
    <property type="term" value="F:oxidoreductase activity"/>
    <property type="evidence" value="ECO:0007669"/>
    <property type="project" value="UniProtKB-KW"/>
</dbReference>
<dbReference type="SUPFAM" id="SSF51735">
    <property type="entry name" value="NAD(P)-binding Rossmann-fold domains"/>
    <property type="match status" value="1"/>
</dbReference>
<dbReference type="InterPro" id="IPR036291">
    <property type="entry name" value="NAD(P)-bd_dom_sf"/>
</dbReference>
<dbReference type="PANTHER" id="PTHR43157">
    <property type="entry name" value="PHOSPHATIDYLINOSITOL-GLYCAN BIOSYNTHESIS CLASS F PROTEIN-RELATED"/>
    <property type="match status" value="1"/>
</dbReference>
<reference evidence="2" key="1">
    <citation type="submission" date="2016-04" db="EMBL/GenBank/DDBJ databases">
        <authorList>
            <person name="Evans L.H."/>
            <person name="Alamgir A."/>
            <person name="Owens N."/>
            <person name="Weber N.D."/>
            <person name="Virtaneva K."/>
            <person name="Barbian K."/>
            <person name="Babar A."/>
            <person name="Rosenke K."/>
        </authorList>
    </citation>
    <scope>NUCLEOTIDE SEQUENCE</scope>
    <source>
        <strain evidence="2">Nono1</strain>
    </source>
</reference>
<dbReference type="PRINTS" id="PR00081">
    <property type="entry name" value="GDHRDH"/>
</dbReference>
<organism evidence="2">
    <name type="scientific">Nonomuraea gerenzanensis</name>
    <dbReference type="NCBI Taxonomy" id="93944"/>
    <lineage>
        <taxon>Bacteria</taxon>
        <taxon>Bacillati</taxon>
        <taxon>Actinomycetota</taxon>
        <taxon>Actinomycetes</taxon>
        <taxon>Streptosporangiales</taxon>
        <taxon>Streptosporangiaceae</taxon>
        <taxon>Nonomuraea</taxon>
    </lineage>
</organism>
<name>A0A1M4E5E5_9ACTN</name>
<proteinExistence type="predicted"/>
<protein>
    <submittedName>
        <fullName evidence="2">Probable oxidoreductase/Short-chain dehydrogenase</fullName>
    </submittedName>
</protein>
<accession>A0A1M4E5E5</accession>
<dbReference type="Pfam" id="PF00106">
    <property type="entry name" value="adh_short"/>
    <property type="match status" value="1"/>
</dbReference>
<gene>
    <name evidence="2" type="ORF">BN4615_P3508</name>
</gene>
<evidence type="ECO:0000313" key="2">
    <source>
        <dbReference type="EMBL" id="SBO93992.1"/>
    </source>
</evidence>
<dbReference type="InterPro" id="IPR002347">
    <property type="entry name" value="SDR_fam"/>
</dbReference>
<dbReference type="Gene3D" id="3.40.50.720">
    <property type="entry name" value="NAD(P)-binding Rossmann-like Domain"/>
    <property type="match status" value="1"/>
</dbReference>
<keyword evidence="1" id="KW-0560">Oxidoreductase</keyword>
<dbReference type="PANTHER" id="PTHR43157:SF31">
    <property type="entry name" value="PHOSPHATIDYLINOSITOL-GLYCAN BIOSYNTHESIS CLASS F PROTEIN"/>
    <property type="match status" value="1"/>
</dbReference>
<sequence length="307" mass="32682">MSFMASSDMNDSVVLITGSTGGIGMGTARALAGRGASVILSGLDPERGQRAARDIRSSAGHDRVHAVAADVTRLDGMRRLAAAVAGRHDRLDVLVNNVGVNRPARELTTDGVETMFAAHVLAPFTLTHLLLPLLERAPAARVVNLTGGLPGGPIDRDDLQGERRYLGWLFSHYNHTKTMTMALTCRLADRLRGSGVTANVVYPGHGYTPLNRATPIRAFPIAYRPIAPLVLKVVAPLFLSDLTRSARSSVYAATSPELDGVSGAYLDDRCRRKPLPASALDPAAQQAVWDLCVRLSAPVLRAPAPGD</sequence>
<evidence type="ECO:0000256" key="1">
    <source>
        <dbReference type="ARBA" id="ARBA00023002"/>
    </source>
</evidence>